<dbReference type="PANTHER" id="PTHR28181:SF2">
    <property type="entry name" value="PHOSPHORIC MONOESTER HYDROLASE"/>
    <property type="match status" value="1"/>
</dbReference>
<reference evidence="2" key="1">
    <citation type="submission" date="2022-09" db="EMBL/GenBank/DDBJ databases">
        <title>Actin cytoskeleton and complex cell architecture in an #Asgard archaeon.</title>
        <authorList>
            <person name="Ponce Toledo R.I."/>
            <person name="Schleper C."/>
            <person name="Rodrigues Oliveira T."/>
            <person name="Wollweber F."/>
            <person name="Xu J."/>
            <person name="Rittmann S."/>
            <person name="Klingl A."/>
            <person name="Pilhofer M."/>
        </authorList>
    </citation>
    <scope>NUCLEOTIDE SEQUENCE</scope>
    <source>
        <strain evidence="2">B-35</strain>
    </source>
</reference>
<dbReference type="InterPro" id="IPR036412">
    <property type="entry name" value="HAD-like_sf"/>
</dbReference>
<dbReference type="Proteomes" id="UP001208689">
    <property type="component" value="Chromosome"/>
</dbReference>
<organism evidence="2 3">
    <name type="scientific">Candidatus Lokiarchaeum ossiferum</name>
    <dbReference type="NCBI Taxonomy" id="2951803"/>
    <lineage>
        <taxon>Archaea</taxon>
        <taxon>Promethearchaeati</taxon>
        <taxon>Promethearchaeota</taxon>
        <taxon>Promethearchaeia</taxon>
        <taxon>Promethearchaeales</taxon>
        <taxon>Promethearchaeaceae</taxon>
        <taxon>Candidatus Lokiarchaeum</taxon>
    </lineage>
</organism>
<dbReference type="NCBIfam" id="TIGR01489">
    <property type="entry name" value="DKMTPPase-SF"/>
    <property type="match status" value="1"/>
</dbReference>
<dbReference type="InterPro" id="IPR006384">
    <property type="entry name" value="HAD_hydro_PyrdxlP_Pase-like"/>
</dbReference>
<sequence length="208" mass="23437">MSDYIILCDFDGTISLQDTCVPILEQFADGDWELYDDLLSKGQIDLHECMRKQFGMIRADISTILRTLGSVPIRSGFAEFVSFSLSEGIEFVIVSAGLDFIIKSVLLENNLDLPVVSAKVVDERFNLEFPALHYPDSIDFKADQVKFYQTQKKKVIFIGDGNSDLQGALQADVVFAVKSSFLNSHFENSFSNFLELKKCLKKHIISPF</sequence>
<dbReference type="PANTHER" id="PTHR28181">
    <property type="entry name" value="UPF0655 PROTEIN YCR015C"/>
    <property type="match status" value="1"/>
</dbReference>
<dbReference type="InterPro" id="IPR050849">
    <property type="entry name" value="HAD-like_hydrolase_phosphatase"/>
</dbReference>
<dbReference type="InterPro" id="IPR023214">
    <property type="entry name" value="HAD_sf"/>
</dbReference>
<dbReference type="SUPFAM" id="SSF56784">
    <property type="entry name" value="HAD-like"/>
    <property type="match status" value="1"/>
</dbReference>
<evidence type="ECO:0000313" key="2">
    <source>
        <dbReference type="EMBL" id="UYP44362.1"/>
    </source>
</evidence>
<gene>
    <name evidence="2" type="ORF">NEF87_000647</name>
</gene>
<keyword evidence="1 2" id="KW-0378">Hydrolase</keyword>
<dbReference type="NCBIfam" id="TIGR01488">
    <property type="entry name" value="HAD-SF-IB"/>
    <property type="match status" value="1"/>
</dbReference>
<dbReference type="Gene3D" id="3.90.1470.20">
    <property type="match status" value="1"/>
</dbReference>
<name>A0ABY6HPR0_9ARCH</name>
<evidence type="ECO:0000256" key="1">
    <source>
        <dbReference type="ARBA" id="ARBA00022801"/>
    </source>
</evidence>
<proteinExistence type="predicted"/>
<accession>A0ABY6HPR0</accession>
<dbReference type="EC" id="3.1.3.87" evidence="2"/>
<dbReference type="EMBL" id="CP104013">
    <property type="protein sequence ID" value="UYP44362.1"/>
    <property type="molecule type" value="Genomic_DNA"/>
</dbReference>
<dbReference type="Pfam" id="PF12710">
    <property type="entry name" value="HAD"/>
    <property type="match status" value="1"/>
</dbReference>
<keyword evidence="3" id="KW-1185">Reference proteome</keyword>
<evidence type="ECO:0000313" key="3">
    <source>
        <dbReference type="Proteomes" id="UP001208689"/>
    </source>
</evidence>
<protein>
    <submittedName>
        <fullName evidence="2">2-hydroxy-3-keto-5-methylthiopentenyl-1-phosphate phosphatase</fullName>
        <ecNumber evidence="2">3.1.3.87</ecNumber>
    </submittedName>
</protein>
<dbReference type="GO" id="GO:0016787">
    <property type="term" value="F:hydrolase activity"/>
    <property type="evidence" value="ECO:0007669"/>
    <property type="project" value="UniProtKB-KW"/>
</dbReference>
<dbReference type="Gene3D" id="3.40.50.1000">
    <property type="entry name" value="HAD superfamily/HAD-like"/>
    <property type="match status" value="1"/>
</dbReference>